<dbReference type="InterPro" id="IPR051437">
    <property type="entry name" value="TTLL_monoglycylase"/>
</dbReference>
<dbReference type="GO" id="GO:0060271">
    <property type="term" value="P:cilium assembly"/>
    <property type="evidence" value="ECO:0007669"/>
    <property type="project" value="TreeGrafter"/>
</dbReference>
<comment type="subcellular location">
    <subcellularLocation>
        <location evidence="1">Cytoplasm</location>
    </subcellularLocation>
</comment>
<evidence type="ECO:0000313" key="7">
    <source>
        <dbReference type="Proteomes" id="UP000694920"/>
    </source>
</evidence>
<dbReference type="Proteomes" id="UP000694920">
    <property type="component" value="Unplaced"/>
</dbReference>
<dbReference type="PANTHER" id="PTHR45870">
    <property type="entry name" value="TUBULIN MONOGLYCYLASE TTLL3"/>
    <property type="match status" value="1"/>
</dbReference>
<dbReference type="Pfam" id="PF03133">
    <property type="entry name" value="TTL"/>
    <property type="match status" value="1"/>
</dbReference>
<keyword evidence="3" id="KW-0436">Ligase</keyword>
<evidence type="ECO:0000256" key="3">
    <source>
        <dbReference type="ARBA" id="ARBA00022598"/>
    </source>
</evidence>
<dbReference type="GO" id="GO:0003341">
    <property type="term" value="P:cilium movement"/>
    <property type="evidence" value="ECO:0007669"/>
    <property type="project" value="TreeGrafter"/>
</dbReference>
<dbReference type="AlphaFoldDB" id="A0AAJ7RSQ8"/>
<evidence type="ECO:0000256" key="6">
    <source>
        <dbReference type="SAM" id="MobiDB-lite"/>
    </source>
</evidence>
<protein>
    <submittedName>
        <fullName evidence="8">Tubulin glycylase 3A</fullName>
    </submittedName>
</protein>
<feature type="compositionally biased region" description="Polar residues" evidence="6">
    <location>
        <begin position="169"/>
        <end position="192"/>
    </location>
</feature>
<dbReference type="InterPro" id="IPR004344">
    <property type="entry name" value="TTL/TTLL_fam"/>
</dbReference>
<feature type="region of interest" description="Disordered" evidence="6">
    <location>
        <begin position="169"/>
        <end position="201"/>
    </location>
</feature>
<evidence type="ECO:0000256" key="5">
    <source>
        <dbReference type="ARBA" id="ARBA00022840"/>
    </source>
</evidence>
<dbReference type="GeneID" id="107273340"/>
<dbReference type="PROSITE" id="PS51221">
    <property type="entry name" value="TTL"/>
    <property type="match status" value="1"/>
</dbReference>
<keyword evidence="7" id="KW-1185">Reference proteome</keyword>
<dbReference type="GO" id="GO:0015630">
    <property type="term" value="C:microtubule cytoskeleton"/>
    <property type="evidence" value="ECO:0007669"/>
    <property type="project" value="TreeGrafter"/>
</dbReference>
<keyword evidence="5" id="KW-0067">ATP-binding</keyword>
<gene>
    <name evidence="8" type="primary">LOC107273340</name>
</gene>
<keyword evidence="2" id="KW-0963">Cytoplasm</keyword>
<evidence type="ECO:0000256" key="4">
    <source>
        <dbReference type="ARBA" id="ARBA00022741"/>
    </source>
</evidence>
<evidence type="ECO:0000256" key="2">
    <source>
        <dbReference type="ARBA" id="ARBA00022490"/>
    </source>
</evidence>
<dbReference type="GO" id="GO:0005524">
    <property type="term" value="F:ATP binding"/>
    <property type="evidence" value="ECO:0007669"/>
    <property type="project" value="UniProtKB-KW"/>
</dbReference>
<dbReference type="RefSeq" id="XP_024946433.1">
    <property type="nucleotide sequence ID" value="XM_025090665.1"/>
</dbReference>
<proteinExistence type="predicted"/>
<dbReference type="PANTHER" id="PTHR45870:SF2">
    <property type="entry name" value="TUBULIN MONOGLYCYLASE TTLL3"/>
    <property type="match status" value="1"/>
</dbReference>
<name>A0AAJ7RSQ8_CEPCN</name>
<sequence>MFTDMKSMAQSNDQTRLESNLVQESVSQSYADRINPLYSSDVKRDIKQNRKIIFGKSQTTGKRQEDEAKTYSKSRENTHLQKVFEKWNRPVPNIFGNENYHSLYYGSTTYGLKLPKTDRKSPKVAKAVVTNPKTNSANTAKTSKEYYRLLSPNENLSPFSQKRQIISQNNSNLKESSTVAKSDPLSESLNGNNRKKGTCEEQRIQEALQISSRNSSNNLSKKEQHMIIQQQVEKAIKNHKIFLIRGDIPYLEDSLKKRGWVQKYESTKSRNLPYGSVASLDAPSLGTIQNQDGSLNEKAIIFHALKHTSPNFIWDCRNEFVDWNSSIKQDTLLNRFQKSFIYTSKLGMATILQDAHWYYEDNVSSVQCPRNYNVGRERNTFVEDYRRTAAVSLLKWFVDRVKEEAELIGVGANQISAKQIEFAIKRCEDYVAEVGDEYLDRSEIEIPYQEWDSFIDDYTKVVHYGNGLLPLEQDNLASTEGLSIHEMYKQAVQTLKKVEDIDPQYKLNGMRNIWILKPSDLCCGTGIVISHKLTHIIKKIHDSPKDYFVVQKYIERPLLVHDTKFDVRQWYLVTKSYPLNIWIYKEALLRFSSRPFTFSHYHEAVHICNTAVQCKYADQKNSVRSQDWDCEKINDYLKKSGHKGEPWYDEIYPKMCEAIVATTIAAQEHMDKRRCSFELYGADFMIMDDLSVWLIEINTNPRMHPPSTRVTARLYPEVLESLIKVILDYPTNPKADTGNFVLAYQQQVTNFQPYLGANMFILGKGINAKQKSALPQP</sequence>
<evidence type="ECO:0000313" key="8">
    <source>
        <dbReference type="RefSeq" id="XP_024946433.1"/>
    </source>
</evidence>
<dbReference type="SUPFAM" id="SSF56059">
    <property type="entry name" value="Glutathione synthetase ATP-binding domain-like"/>
    <property type="match status" value="1"/>
</dbReference>
<evidence type="ECO:0000256" key="1">
    <source>
        <dbReference type="ARBA" id="ARBA00004496"/>
    </source>
</evidence>
<dbReference type="KEGG" id="ccin:107273340"/>
<reference evidence="8" key="1">
    <citation type="submission" date="2025-08" db="UniProtKB">
        <authorList>
            <consortium name="RefSeq"/>
        </authorList>
    </citation>
    <scope>IDENTIFICATION</scope>
</reference>
<organism evidence="7 8">
    <name type="scientific">Cephus cinctus</name>
    <name type="common">Wheat stem sawfly</name>
    <dbReference type="NCBI Taxonomy" id="211228"/>
    <lineage>
        <taxon>Eukaryota</taxon>
        <taxon>Metazoa</taxon>
        <taxon>Ecdysozoa</taxon>
        <taxon>Arthropoda</taxon>
        <taxon>Hexapoda</taxon>
        <taxon>Insecta</taxon>
        <taxon>Pterygota</taxon>
        <taxon>Neoptera</taxon>
        <taxon>Endopterygota</taxon>
        <taxon>Hymenoptera</taxon>
        <taxon>Cephoidea</taxon>
        <taxon>Cephidae</taxon>
        <taxon>Cephus</taxon>
    </lineage>
</organism>
<dbReference type="Gene3D" id="3.30.470.20">
    <property type="entry name" value="ATP-grasp fold, B domain"/>
    <property type="match status" value="1"/>
</dbReference>
<keyword evidence="4" id="KW-0547">Nucleotide-binding</keyword>
<dbReference type="GO" id="GO:0005930">
    <property type="term" value="C:axoneme"/>
    <property type="evidence" value="ECO:0007669"/>
    <property type="project" value="TreeGrafter"/>
</dbReference>
<dbReference type="GO" id="GO:0070736">
    <property type="term" value="F:protein-glycine ligase activity, initiating"/>
    <property type="evidence" value="ECO:0007669"/>
    <property type="project" value="TreeGrafter"/>
</dbReference>
<accession>A0AAJ7RSQ8</accession>